<dbReference type="InterPro" id="IPR022078">
    <property type="entry name" value="CD99L2"/>
</dbReference>
<feature type="compositionally biased region" description="Low complexity" evidence="7">
    <location>
        <begin position="48"/>
        <end position="59"/>
    </location>
</feature>
<dbReference type="GO" id="GO:0034109">
    <property type="term" value="P:homotypic cell-cell adhesion"/>
    <property type="evidence" value="ECO:0007669"/>
    <property type="project" value="TreeGrafter"/>
</dbReference>
<comment type="similarity">
    <text evidence="2">Belongs to the CD99 family.</text>
</comment>
<evidence type="ECO:0000256" key="7">
    <source>
        <dbReference type="SAM" id="MobiDB-lite"/>
    </source>
</evidence>
<evidence type="ECO:0000313" key="10">
    <source>
        <dbReference type="Ensembl" id="ENSHCOP00000014623.1"/>
    </source>
</evidence>
<dbReference type="PANTHER" id="PTHR15076:SF15">
    <property type="entry name" value="CD99 ANTIGEN"/>
    <property type="match status" value="1"/>
</dbReference>
<dbReference type="RefSeq" id="XP_019723661.1">
    <property type="nucleotide sequence ID" value="XM_019868102.1"/>
</dbReference>
<reference evidence="10" key="2">
    <citation type="submission" date="2025-09" db="UniProtKB">
        <authorList>
            <consortium name="Ensembl"/>
        </authorList>
    </citation>
    <scope>IDENTIFICATION</scope>
</reference>
<dbReference type="OrthoDB" id="8963727at2759"/>
<keyword evidence="5 8" id="KW-1133">Transmembrane helix</keyword>
<name>A0A3Q2YBM2_HIPCM</name>
<sequence length="216" mass="22544">MKFCLLPALLLLATGALTQDGFDLFDALDDVEPTPPKPKEQPKPPANPDDGGLDLLDAFGPDEPEEKPKKPQPNPGNSDGFGFDLEDALNPDPNAKPDRPAVNPHKPSGGGGSFDDNDLFDVGDSGNYKPDGGRSGDSGYNYDGGADQPQEAGSGAIAGIVSAVGMALLGAASSYFAYQKKKLCFKIQGGADPESGKTRHPAQSNPQVYSNLLRTS</sequence>
<dbReference type="Ensembl" id="ENSHCOT00000027755.1">
    <property type="protein sequence ID" value="ENSHCOP00000014623.1"/>
    <property type="gene ID" value="ENSHCOG00000018047.1"/>
</dbReference>
<reference evidence="10" key="1">
    <citation type="submission" date="2025-08" db="UniProtKB">
        <authorList>
            <consortium name="Ensembl"/>
        </authorList>
    </citation>
    <scope>IDENTIFICATION</scope>
</reference>
<dbReference type="Proteomes" id="UP000264820">
    <property type="component" value="Unplaced"/>
</dbReference>
<dbReference type="OMA" id="DNQIFSN"/>
<protein>
    <submittedName>
        <fullName evidence="10">CD99 antigen-like protein 2</fullName>
    </submittedName>
</protein>
<dbReference type="GO" id="GO:0072683">
    <property type="term" value="P:T cell extravasation"/>
    <property type="evidence" value="ECO:0007669"/>
    <property type="project" value="TreeGrafter"/>
</dbReference>
<feature type="signal peptide" evidence="9">
    <location>
        <begin position="1"/>
        <end position="18"/>
    </location>
</feature>
<dbReference type="GO" id="GO:0005886">
    <property type="term" value="C:plasma membrane"/>
    <property type="evidence" value="ECO:0007669"/>
    <property type="project" value="TreeGrafter"/>
</dbReference>
<feature type="region of interest" description="Disordered" evidence="7">
    <location>
        <begin position="26"/>
        <end position="152"/>
    </location>
</feature>
<dbReference type="Pfam" id="PF12301">
    <property type="entry name" value="CD99L2"/>
    <property type="match status" value="1"/>
</dbReference>
<evidence type="ECO:0000256" key="8">
    <source>
        <dbReference type="SAM" id="Phobius"/>
    </source>
</evidence>
<organism evidence="10 11">
    <name type="scientific">Hippocampus comes</name>
    <name type="common">Tiger tail seahorse</name>
    <dbReference type="NCBI Taxonomy" id="109280"/>
    <lineage>
        <taxon>Eukaryota</taxon>
        <taxon>Metazoa</taxon>
        <taxon>Chordata</taxon>
        <taxon>Craniata</taxon>
        <taxon>Vertebrata</taxon>
        <taxon>Euteleostomi</taxon>
        <taxon>Actinopterygii</taxon>
        <taxon>Neopterygii</taxon>
        <taxon>Teleostei</taxon>
        <taxon>Neoteleostei</taxon>
        <taxon>Acanthomorphata</taxon>
        <taxon>Syngnathiaria</taxon>
        <taxon>Syngnathiformes</taxon>
        <taxon>Syngnathoidei</taxon>
        <taxon>Syngnathidae</taxon>
        <taxon>Hippocampus</taxon>
    </lineage>
</organism>
<dbReference type="GeneID" id="109514748"/>
<keyword evidence="11" id="KW-1185">Reference proteome</keyword>
<evidence type="ECO:0000256" key="5">
    <source>
        <dbReference type="ARBA" id="ARBA00022989"/>
    </source>
</evidence>
<dbReference type="PANTHER" id="PTHR15076">
    <property type="entry name" value="CD99/MIC2 PROTEIN RELATED"/>
    <property type="match status" value="1"/>
</dbReference>
<dbReference type="GO" id="GO:2000391">
    <property type="term" value="P:positive regulation of neutrophil extravasation"/>
    <property type="evidence" value="ECO:0007669"/>
    <property type="project" value="TreeGrafter"/>
</dbReference>
<accession>A0A3Q2YBM2</accession>
<feature type="region of interest" description="Disordered" evidence="7">
    <location>
        <begin position="188"/>
        <end position="216"/>
    </location>
</feature>
<dbReference type="STRING" id="109280.ENSHCOP00000014623"/>
<evidence type="ECO:0000256" key="4">
    <source>
        <dbReference type="ARBA" id="ARBA00022729"/>
    </source>
</evidence>
<feature type="compositionally biased region" description="Polar residues" evidence="7">
    <location>
        <begin position="201"/>
        <end position="216"/>
    </location>
</feature>
<feature type="chain" id="PRO_5018633388" evidence="9">
    <location>
        <begin position="19"/>
        <end position="216"/>
    </location>
</feature>
<dbReference type="CTD" id="4267"/>
<evidence type="ECO:0000256" key="2">
    <source>
        <dbReference type="ARBA" id="ARBA00008763"/>
    </source>
</evidence>
<evidence type="ECO:0000256" key="9">
    <source>
        <dbReference type="SAM" id="SignalP"/>
    </source>
</evidence>
<keyword evidence="3 8" id="KW-0812">Transmembrane</keyword>
<proteinExistence type="inferred from homology"/>
<comment type="subcellular location">
    <subcellularLocation>
        <location evidence="1">Membrane</location>
        <topology evidence="1">Single-pass type I membrane protein</topology>
    </subcellularLocation>
</comment>
<keyword evidence="6 8" id="KW-0472">Membrane</keyword>
<feature type="transmembrane region" description="Helical" evidence="8">
    <location>
        <begin position="156"/>
        <end position="178"/>
    </location>
</feature>
<evidence type="ECO:0000313" key="11">
    <source>
        <dbReference type="Proteomes" id="UP000264820"/>
    </source>
</evidence>
<dbReference type="AlphaFoldDB" id="A0A3Q2YBM2"/>
<keyword evidence="4 9" id="KW-0732">Signal</keyword>
<dbReference type="GeneTree" id="ENSGT00940000154344"/>
<dbReference type="KEGG" id="hcq:109514748"/>
<evidence type="ECO:0000256" key="6">
    <source>
        <dbReference type="ARBA" id="ARBA00023136"/>
    </source>
</evidence>
<evidence type="ECO:0000256" key="1">
    <source>
        <dbReference type="ARBA" id="ARBA00004479"/>
    </source>
</evidence>
<evidence type="ECO:0000256" key="3">
    <source>
        <dbReference type="ARBA" id="ARBA00022692"/>
    </source>
</evidence>